<dbReference type="AlphaFoldDB" id="F2UHN3"/>
<reference evidence="6" key="1">
    <citation type="submission" date="2009-08" db="EMBL/GenBank/DDBJ databases">
        <title>Annotation of Salpingoeca rosetta.</title>
        <authorList>
            <consortium name="The Broad Institute Genome Sequencing Platform"/>
            <person name="Russ C."/>
            <person name="Cuomo C."/>
            <person name="Burger G."/>
            <person name="Gray M.W."/>
            <person name="Holland P.W.H."/>
            <person name="King N."/>
            <person name="Lang F.B.F."/>
            <person name="Roger A.J."/>
            <person name="Ruiz-Trillo I."/>
            <person name="Young S.K."/>
            <person name="Zeng Q."/>
            <person name="Gargeya S."/>
            <person name="Alvarado L."/>
            <person name="Berlin A."/>
            <person name="Chapman S.B."/>
            <person name="Chen Z."/>
            <person name="Freedman E."/>
            <person name="Gellesch M."/>
            <person name="Goldberg J."/>
            <person name="Griggs A."/>
            <person name="Gujja S."/>
            <person name="Heilman E."/>
            <person name="Heiman D."/>
            <person name="Howarth C."/>
            <person name="Mehta T."/>
            <person name="Neiman D."/>
            <person name="Pearson M."/>
            <person name="Roberts A."/>
            <person name="Saif S."/>
            <person name="Shea T."/>
            <person name="Shenoy N."/>
            <person name="Sisk P."/>
            <person name="Stolte C."/>
            <person name="Sykes S."/>
            <person name="White J."/>
            <person name="Yandava C."/>
            <person name="Haas B."/>
            <person name="Nusbaum C."/>
            <person name="Birren B."/>
        </authorList>
    </citation>
    <scope>NUCLEOTIDE SEQUENCE [LARGE SCALE GENOMIC DNA]</scope>
    <source>
        <strain evidence="6">ATCC 50818</strain>
    </source>
</reference>
<comment type="similarity">
    <text evidence="1 4">Belongs to the glycosyl hydrolase 28 family.</text>
</comment>
<dbReference type="GO" id="GO:0004650">
    <property type="term" value="F:polygalacturonase activity"/>
    <property type="evidence" value="ECO:0007669"/>
    <property type="project" value="InterPro"/>
</dbReference>
<keyword evidence="3 4" id="KW-0326">Glycosidase</keyword>
<dbReference type="SMART" id="SM00710">
    <property type="entry name" value="PbH1"/>
    <property type="match status" value="6"/>
</dbReference>
<evidence type="ECO:0000256" key="3">
    <source>
        <dbReference type="ARBA" id="ARBA00023295"/>
    </source>
</evidence>
<evidence type="ECO:0000256" key="2">
    <source>
        <dbReference type="ARBA" id="ARBA00022801"/>
    </source>
</evidence>
<evidence type="ECO:0000313" key="6">
    <source>
        <dbReference type="EMBL" id="EGD76632.1"/>
    </source>
</evidence>
<feature type="signal peptide" evidence="5">
    <location>
        <begin position="1"/>
        <end position="19"/>
    </location>
</feature>
<evidence type="ECO:0000256" key="4">
    <source>
        <dbReference type="RuleBase" id="RU361169"/>
    </source>
</evidence>
<dbReference type="KEGG" id="sre:PTSG_07745"/>
<proteinExistence type="inferred from homology"/>
<sequence length="476" mass="51566">MVQWLVLVVAIVVFGGAAAHGVVGEDTAAVEVPHGCKDPRDFGAVAGDPEAWLNNTLAMHRAFNAAVASTGTVCVQGGDFTVADVYAPSNSVLFIAQQARLLSSVPNCTHALLHLEHVQNVTVEGGGTLYGNAEHYIASYSAKDNRFNPTKPDGSRPRVIFMHNATDVVLREISVLNASDWHVHIQASRRVLVDSVYIHGDSRFPNNDGIDPDSSIDVTIRNSIIDVADDGICLKSTAGMGPLANVYVHNCSIRSQSHAIKFGSNTDEDMYNVLFDHIAILDTNSGLAIQQRSNGSIYNVTWSNIGLQTRYSAPRWWGNGEPIVITSERRAGGPPVGNIHDIHFFNISAQSENGIFVSGAAHGISNITFTNVDFTVVLFGNYSSGEGPPCFAADHVYDAIPCMGTHDRRPSARDGPTCSYYCRKIAQADAFYFERTQATLKNILVTFEGVRQPWFGTCFNHDGASDVTETHVHCVS</sequence>
<dbReference type="PANTHER" id="PTHR31339">
    <property type="entry name" value="PECTIN LYASE-RELATED"/>
    <property type="match status" value="1"/>
</dbReference>
<dbReference type="GO" id="GO:0005975">
    <property type="term" value="P:carbohydrate metabolic process"/>
    <property type="evidence" value="ECO:0007669"/>
    <property type="project" value="InterPro"/>
</dbReference>
<evidence type="ECO:0000256" key="5">
    <source>
        <dbReference type="SAM" id="SignalP"/>
    </source>
</evidence>
<dbReference type="InterPro" id="IPR011050">
    <property type="entry name" value="Pectin_lyase_fold/virulence"/>
</dbReference>
<dbReference type="PANTHER" id="PTHR31339:SF0">
    <property type="entry name" value="PECTIN LYASE-LIKE SUPERFAMILY PROTEIN"/>
    <property type="match status" value="1"/>
</dbReference>
<dbReference type="GeneID" id="16072105"/>
<evidence type="ECO:0008006" key="8">
    <source>
        <dbReference type="Google" id="ProtNLM"/>
    </source>
</evidence>
<evidence type="ECO:0000256" key="1">
    <source>
        <dbReference type="ARBA" id="ARBA00008834"/>
    </source>
</evidence>
<keyword evidence="2 4" id="KW-0378">Hydrolase</keyword>
<dbReference type="STRING" id="946362.F2UHN3"/>
<protein>
    <recommendedName>
        <fullName evidence="8">Polygalacturonase</fullName>
    </recommendedName>
</protein>
<keyword evidence="5" id="KW-0732">Signal</keyword>
<dbReference type="InParanoid" id="F2UHN3"/>
<dbReference type="OrthoDB" id="187139at2759"/>
<organism evidence="7">
    <name type="scientific">Salpingoeca rosetta (strain ATCC 50818 / BSB-021)</name>
    <dbReference type="NCBI Taxonomy" id="946362"/>
    <lineage>
        <taxon>Eukaryota</taxon>
        <taxon>Choanoflagellata</taxon>
        <taxon>Craspedida</taxon>
        <taxon>Salpingoecidae</taxon>
        <taxon>Salpingoeca</taxon>
    </lineage>
</organism>
<gene>
    <name evidence="6" type="ORF">PTSG_07745</name>
</gene>
<evidence type="ECO:0000313" key="7">
    <source>
        <dbReference type="Proteomes" id="UP000007799"/>
    </source>
</evidence>
<dbReference type="InterPro" id="IPR051801">
    <property type="entry name" value="GH28_Enzymes"/>
</dbReference>
<keyword evidence="7" id="KW-1185">Reference proteome</keyword>
<dbReference type="Proteomes" id="UP000007799">
    <property type="component" value="Unassembled WGS sequence"/>
</dbReference>
<feature type="chain" id="PRO_5003291104" description="Polygalacturonase" evidence="5">
    <location>
        <begin position="20"/>
        <end position="476"/>
    </location>
</feature>
<dbReference type="InterPro" id="IPR006626">
    <property type="entry name" value="PbH1"/>
</dbReference>
<dbReference type="EMBL" id="GL832974">
    <property type="protein sequence ID" value="EGD76632.1"/>
    <property type="molecule type" value="Genomic_DNA"/>
</dbReference>
<dbReference type="InterPro" id="IPR000743">
    <property type="entry name" value="Glyco_hydro_28"/>
</dbReference>
<dbReference type="Pfam" id="PF00295">
    <property type="entry name" value="Glyco_hydro_28"/>
    <property type="match status" value="1"/>
</dbReference>
<dbReference type="eggNOG" id="ENOG502QTKJ">
    <property type="taxonomic scope" value="Eukaryota"/>
</dbReference>
<dbReference type="Gene3D" id="2.160.20.10">
    <property type="entry name" value="Single-stranded right-handed beta-helix, Pectin lyase-like"/>
    <property type="match status" value="1"/>
</dbReference>
<dbReference type="RefSeq" id="XP_004991546.1">
    <property type="nucleotide sequence ID" value="XM_004991489.1"/>
</dbReference>
<dbReference type="InterPro" id="IPR012334">
    <property type="entry name" value="Pectin_lyas_fold"/>
</dbReference>
<dbReference type="SUPFAM" id="SSF51126">
    <property type="entry name" value="Pectin lyase-like"/>
    <property type="match status" value="1"/>
</dbReference>
<accession>F2UHN3</accession>
<name>F2UHN3_SALR5</name>